<comment type="caution">
    <text evidence="3">The sequence shown here is derived from an EMBL/GenBank/DDBJ whole genome shotgun (WGS) entry which is preliminary data.</text>
</comment>
<dbReference type="Pfam" id="PF13966">
    <property type="entry name" value="zf-RVT"/>
    <property type="match status" value="1"/>
</dbReference>
<dbReference type="PANTHER" id="PTHR47723">
    <property type="entry name" value="OS05G0353850 PROTEIN"/>
    <property type="match status" value="1"/>
</dbReference>
<proteinExistence type="predicted"/>
<dbReference type="GO" id="GO:0004523">
    <property type="term" value="F:RNA-DNA hybrid ribonuclease activity"/>
    <property type="evidence" value="ECO:0007669"/>
    <property type="project" value="InterPro"/>
</dbReference>
<dbReference type="PANTHER" id="PTHR47723:SF19">
    <property type="entry name" value="POLYNUCLEOTIDYL TRANSFERASE, RIBONUCLEASE H-LIKE SUPERFAMILY PROTEIN"/>
    <property type="match status" value="1"/>
</dbReference>
<dbReference type="AlphaFoldDB" id="A0A922J5Y3"/>
<dbReference type="InterPro" id="IPR053151">
    <property type="entry name" value="RNase_H-like"/>
</dbReference>
<name>A0A922J5Y3_CARIL</name>
<accession>A0A922J5Y3</accession>
<reference evidence="3" key="1">
    <citation type="submission" date="2021-01" db="EMBL/GenBank/DDBJ databases">
        <authorList>
            <person name="Lovell J.T."/>
            <person name="Bentley N."/>
            <person name="Bhattarai G."/>
            <person name="Jenkins J.W."/>
            <person name="Sreedasyam A."/>
            <person name="Alarcon Y."/>
            <person name="Bock C."/>
            <person name="Boston L."/>
            <person name="Carlson J."/>
            <person name="Cervantes K."/>
            <person name="Clermont K."/>
            <person name="Krom N."/>
            <person name="Kubenka K."/>
            <person name="Mamidi S."/>
            <person name="Mattison C."/>
            <person name="Monteros M."/>
            <person name="Pisani C."/>
            <person name="Plott C."/>
            <person name="Rajasekar S."/>
            <person name="Rhein H.S."/>
            <person name="Rohla C."/>
            <person name="Song M."/>
            <person name="Hilaire R.S."/>
            <person name="Shu S."/>
            <person name="Wells L."/>
            <person name="Wang X."/>
            <person name="Webber J."/>
            <person name="Heerema R.J."/>
            <person name="Klein P."/>
            <person name="Conner P."/>
            <person name="Grauke L."/>
            <person name="Grimwood J."/>
            <person name="Schmutz J."/>
            <person name="Randall J.J."/>
        </authorList>
    </citation>
    <scope>NUCLEOTIDE SEQUENCE</scope>
    <source>
        <tissue evidence="3">Leaf</tissue>
    </source>
</reference>
<evidence type="ECO:0000313" key="3">
    <source>
        <dbReference type="EMBL" id="KAG6693249.1"/>
    </source>
</evidence>
<organism evidence="3 4">
    <name type="scientific">Carya illinoinensis</name>
    <name type="common">Pecan</name>
    <dbReference type="NCBI Taxonomy" id="32201"/>
    <lineage>
        <taxon>Eukaryota</taxon>
        <taxon>Viridiplantae</taxon>
        <taxon>Streptophyta</taxon>
        <taxon>Embryophyta</taxon>
        <taxon>Tracheophyta</taxon>
        <taxon>Spermatophyta</taxon>
        <taxon>Magnoliopsida</taxon>
        <taxon>eudicotyledons</taxon>
        <taxon>Gunneridae</taxon>
        <taxon>Pentapetalae</taxon>
        <taxon>rosids</taxon>
        <taxon>fabids</taxon>
        <taxon>Fagales</taxon>
        <taxon>Juglandaceae</taxon>
        <taxon>Carya</taxon>
    </lineage>
</organism>
<sequence length="793" mass="91365">MRRRRNNFSHIKNSANQWINDPQIYQSSHPIFPIEPENPFPKKISTEDNASLCKVPSDEEILATIKQIPSSKSPSPDGFTEDLRRVIKHFFVNGHFLQELNHTYIALIPKTDSPNIVHQFRPISLSNVCYKIIAKILANRLKKVLNLFISPYQFASLDRKNMKRGLETLLKHGTIKAVAMSIPMYAMSCFLLPKSFCKELEMMVAKFWWGNQGQGNKIHWVSWEKLSNSKFRGGMGFKDLHLFNLALLTKQGWRLLRNEGSLVHRVFKAKYFPNTSLFEAKLRNNSSYVWKGILVAIIDLKRGCRWRVGNGKSVNVFKDPWIPDYYLPPNNSEVDEDLKVHSLIDINMGWWNIQALRALFNPNVIQKILQLNISVHAEDSLFWVHEKNGIYSVRSAYRMLQQDISNDMEQHSRESLASVFWKCLWHLKLPKKIKIFAWRACHEKLPTFQKLKLKHVLENDICAFCSSCVEDAAHALFYCNDVRQVWMDYCPELGEIVSDLSFWDLANLARDRGSHDVLTTFLVVAWRLWNRRNKFIYEDVSLNINTAVNNALPLKQEYTKVQVFHGFDKRINHVVYWHPPPIGCLKLNVDGATFSDSFSAGVGVILRDHNGDVVVAASKVEREVSSAVFIEAIALLRGLQLCVQWGVPKIILESDSLILVNCLNEDSECLTEFDFILQDIRRLMHGFEETRLEHVHRLGNGAAHQLARYAREVEDIVMWWDSCPSFGRAVQCCWAAVALGGGWVAGHSWLLNGSFRGEVSGFVLLVWDRKREEMLGLFKKRNQNIGIKSKLTR</sequence>
<dbReference type="CDD" id="cd06222">
    <property type="entry name" value="RNase_H_like"/>
    <property type="match status" value="1"/>
</dbReference>
<dbReference type="Pfam" id="PF13456">
    <property type="entry name" value="RVT_3"/>
    <property type="match status" value="1"/>
</dbReference>
<evidence type="ECO:0000259" key="2">
    <source>
        <dbReference type="Pfam" id="PF13966"/>
    </source>
</evidence>
<dbReference type="InterPro" id="IPR002156">
    <property type="entry name" value="RNaseH_domain"/>
</dbReference>
<evidence type="ECO:0000313" key="4">
    <source>
        <dbReference type="Proteomes" id="UP000811246"/>
    </source>
</evidence>
<feature type="domain" description="RNase H type-1" evidence="1">
    <location>
        <begin position="588"/>
        <end position="710"/>
    </location>
</feature>
<dbReference type="EMBL" id="CM031834">
    <property type="protein sequence ID" value="KAG6693249.1"/>
    <property type="molecule type" value="Genomic_DNA"/>
</dbReference>
<dbReference type="Proteomes" id="UP000811246">
    <property type="component" value="Chromosome 10"/>
</dbReference>
<protein>
    <submittedName>
        <fullName evidence="3">Uncharacterized protein</fullName>
    </submittedName>
</protein>
<evidence type="ECO:0000259" key="1">
    <source>
        <dbReference type="Pfam" id="PF13456"/>
    </source>
</evidence>
<dbReference type="GO" id="GO:0003676">
    <property type="term" value="F:nucleic acid binding"/>
    <property type="evidence" value="ECO:0007669"/>
    <property type="project" value="InterPro"/>
</dbReference>
<gene>
    <name evidence="3" type="ORF">I3842_10G159900</name>
</gene>
<dbReference type="InterPro" id="IPR026960">
    <property type="entry name" value="RVT-Znf"/>
</dbReference>
<dbReference type="InterPro" id="IPR044730">
    <property type="entry name" value="RNase_H-like_dom_plant"/>
</dbReference>
<feature type="domain" description="Reverse transcriptase zinc-binding" evidence="2">
    <location>
        <begin position="391"/>
        <end position="486"/>
    </location>
</feature>